<dbReference type="AlphaFoldDB" id="F2LWJ7"/>
<dbReference type="HOGENOM" id="CLU_1487131_0_0_7"/>
<evidence type="ECO:0008006" key="4">
    <source>
        <dbReference type="Google" id="ProtNLM"/>
    </source>
</evidence>
<dbReference type="Proteomes" id="UP000008139">
    <property type="component" value="Chromosome"/>
</dbReference>
<reference evidence="2 3" key="1">
    <citation type="journal article" date="2011" name="Stand. Genomic Sci.">
        <title>Complete genome sequence of the thermophilic sulfur-reducer Hippea maritima type strain (MH(2)).</title>
        <authorList>
            <person name="Huntemann M."/>
            <person name="Lu M."/>
            <person name="Nolan M."/>
            <person name="Lapidus A."/>
            <person name="Lucas S."/>
            <person name="Hammon N."/>
            <person name="Deshpande S."/>
            <person name="Cheng J.F."/>
            <person name="Tapia R."/>
            <person name="Han C."/>
            <person name="Goodwin L."/>
            <person name="Pitluck S."/>
            <person name="Liolios K."/>
            <person name="Pagani I."/>
            <person name="Ivanova N."/>
            <person name="Ovchinikova G."/>
            <person name="Pati A."/>
            <person name="Chen A."/>
            <person name="Palaniappan K."/>
            <person name="Land M."/>
            <person name="Hauser L."/>
            <person name="Jeffries C.D."/>
            <person name="Detter J.C."/>
            <person name="Brambilla E.M."/>
            <person name="Rohde M."/>
            <person name="Spring S."/>
            <person name="Goker M."/>
            <person name="Woyke T."/>
            <person name="Bristow J."/>
            <person name="Eisen J.A."/>
            <person name="Markowitz V."/>
            <person name="Hugenholtz P."/>
            <person name="Kyrpides N.C."/>
            <person name="Klenk H.P."/>
            <person name="Mavromatis K."/>
        </authorList>
    </citation>
    <scope>NUCLEOTIDE SEQUENCE [LARGE SCALE GENOMIC DNA]</scope>
    <source>
        <strain evidence="3">ATCC 700847 / DSM 10411 / MH2</strain>
    </source>
</reference>
<dbReference type="KEGG" id="hmr:Hipma_1140"/>
<evidence type="ECO:0000313" key="2">
    <source>
        <dbReference type="EMBL" id="AEA34106.1"/>
    </source>
</evidence>
<dbReference type="EMBL" id="CP002606">
    <property type="protein sequence ID" value="AEA34106.1"/>
    <property type="molecule type" value="Genomic_DNA"/>
</dbReference>
<accession>F2LWJ7</accession>
<name>F2LWJ7_HIPMA</name>
<dbReference type="InParanoid" id="F2LWJ7"/>
<sequence length="181" mass="21636">MKEINFLPQEKRFSYKQYIIKKGVIAAFILNIVFLILVFSINSYINAKLKQCILQRKDYINRLSSIDSKLTQYSNNYKVLLRKLSKLKKEEVRLKSLVFVRRSAFSSTIIYLNTFTKGINFESVSYNNGYFKFKGITDTLKDFQRFYYMLEKNISIKSLKLYSVKRKEQVYEFEISYEVSF</sequence>
<gene>
    <name evidence="2" type="ordered locus">Hipma_1140</name>
</gene>
<keyword evidence="1" id="KW-0812">Transmembrane</keyword>
<proteinExistence type="predicted"/>
<dbReference type="OrthoDB" id="9836723at2"/>
<evidence type="ECO:0000313" key="3">
    <source>
        <dbReference type="Proteomes" id="UP000008139"/>
    </source>
</evidence>
<dbReference type="RefSeq" id="WP_013682144.1">
    <property type="nucleotide sequence ID" value="NC_015318.1"/>
</dbReference>
<protein>
    <recommendedName>
        <fullName evidence="4">Fimbrial assembly family protein</fullName>
    </recommendedName>
</protein>
<dbReference type="eggNOG" id="ENOG502ZTPA">
    <property type="taxonomic scope" value="Bacteria"/>
</dbReference>
<keyword evidence="1" id="KW-0472">Membrane</keyword>
<evidence type="ECO:0000256" key="1">
    <source>
        <dbReference type="SAM" id="Phobius"/>
    </source>
</evidence>
<feature type="transmembrane region" description="Helical" evidence="1">
    <location>
        <begin position="24"/>
        <end position="45"/>
    </location>
</feature>
<keyword evidence="3" id="KW-1185">Reference proteome</keyword>
<keyword evidence="1" id="KW-1133">Transmembrane helix</keyword>
<organism evidence="2 3">
    <name type="scientific">Hippea maritima (strain ATCC 700847 / DSM 10411 / MH2)</name>
    <dbReference type="NCBI Taxonomy" id="760142"/>
    <lineage>
        <taxon>Bacteria</taxon>
        <taxon>Pseudomonadati</taxon>
        <taxon>Campylobacterota</taxon>
        <taxon>Desulfurellia</taxon>
        <taxon>Desulfurellales</taxon>
        <taxon>Hippeaceae</taxon>
        <taxon>Hippea</taxon>
    </lineage>
</organism>
<reference evidence="3" key="2">
    <citation type="submission" date="2011-03" db="EMBL/GenBank/DDBJ databases">
        <title>The complete genome of Hippea maritima DSM 10411.</title>
        <authorList>
            <consortium name="US DOE Joint Genome Institute (JGI-PGF)"/>
            <person name="Lucas S."/>
            <person name="Copeland A."/>
            <person name="Lapidus A."/>
            <person name="Bruce D."/>
            <person name="Goodwin L."/>
            <person name="Pitluck S."/>
            <person name="Peters L."/>
            <person name="Kyrpides N."/>
            <person name="Mavromatis K."/>
            <person name="Pagani I."/>
            <person name="Ivanova N."/>
            <person name="Mikhailova N."/>
            <person name="Lu M."/>
            <person name="Detter J.C."/>
            <person name="Tapia R."/>
            <person name="Han C."/>
            <person name="Land M."/>
            <person name="Hauser L."/>
            <person name="Markowitz V."/>
            <person name="Cheng J.-F."/>
            <person name="Hugenholtz P."/>
            <person name="Woyke T."/>
            <person name="Wu D."/>
            <person name="Spring S."/>
            <person name="Schroeder M."/>
            <person name="Brambilla E."/>
            <person name="Klenk H.-P."/>
            <person name="Eisen J.A."/>
        </authorList>
    </citation>
    <scope>NUCLEOTIDE SEQUENCE [LARGE SCALE GENOMIC DNA]</scope>
    <source>
        <strain evidence="3">ATCC 700847 / DSM 10411 / MH2</strain>
    </source>
</reference>
<dbReference type="STRING" id="760142.Hipma_1140"/>